<evidence type="ECO:0000256" key="1">
    <source>
        <dbReference type="ARBA" id="ARBA00023002"/>
    </source>
</evidence>
<dbReference type="GO" id="GO:0070967">
    <property type="term" value="F:coenzyme F420 binding"/>
    <property type="evidence" value="ECO:0007669"/>
    <property type="project" value="TreeGrafter"/>
</dbReference>
<dbReference type="PANTHER" id="PTHR35176">
    <property type="entry name" value="HEME OXYGENASE HI_0854-RELATED"/>
    <property type="match status" value="1"/>
</dbReference>
<protein>
    <submittedName>
        <fullName evidence="3">Pyridoxamine 5'-phosphate oxidase family protein</fullName>
    </submittedName>
</protein>
<keyword evidence="1" id="KW-0560">Oxidoreductase</keyword>
<organism evidence="3 4">
    <name type="scientific">Micromonospora orduensis</name>
    <dbReference type="NCBI Taxonomy" id="1420891"/>
    <lineage>
        <taxon>Bacteria</taxon>
        <taxon>Bacillati</taxon>
        <taxon>Actinomycetota</taxon>
        <taxon>Actinomycetes</taxon>
        <taxon>Micromonosporales</taxon>
        <taxon>Micromonosporaceae</taxon>
        <taxon>Micromonospora</taxon>
    </lineage>
</organism>
<dbReference type="Pfam" id="PF01243">
    <property type="entry name" value="PNPOx_N"/>
    <property type="match status" value="1"/>
</dbReference>
<dbReference type="SUPFAM" id="SSF50475">
    <property type="entry name" value="FMN-binding split barrel"/>
    <property type="match status" value="1"/>
</dbReference>
<name>A0A5C4QR41_9ACTN</name>
<proteinExistence type="predicted"/>
<dbReference type="InterPro" id="IPR012349">
    <property type="entry name" value="Split_barrel_FMN-bd"/>
</dbReference>
<dbReference type="EMBL" id="VDFY01000162">
    <property type="protein sequence ID" value="TNH28018.1"/>
    <property type="molecule type" value="Genomic_DNA"/>
</dbReference>
<sequence length="169" mass="18593">MEPTSERIDWRYSDDGAELVPWADAVARLAAAGLAWVVTVRPDGRPHATPMVPVVHDDKVYFHTGSTEVKYANIQANPRVLVLAGDTEWERGLDVSVEGTAAPVTDDALLRRIAELYSGCWDGRWQLDVHDGVVFSKSAGGEVAVFEVTPRKAFGHTKGDPFSQTNYRL</sequence>
<dbReference type="GO" id="GO:0016627">
    <property type="term" value="F:oxidoreductase activity, acting on the CH-CH group of donors"/>
    <property type="evidence" value="ECO:0007669"/>
    <property type="project" value="TreeGrafter"/>
</dbReference>
<dbReference type="OrthoDB" id="157302at2"/>
<evidence type="ECO:0000313" key="3">
    <source>
        <dbReference type="EMBL" id="TNH28018.1"/>
    </source>
</evidence>
<dbReference type="Gene3D" id="2.30.110.10">
    <property type="entry name" value="Electron Transport, Fmn-binding Protein, Chain A"/>
    <property type="match status" value="1"/>
</dbReference>
<keyword evidence="4" id="KW-1185">Reference proteome</keyword>
<gene>
    <name evidence="3" type="ORF">FHG89_16370</name>
</gene>
<dbReference type="RefSeq" id="WP_139585250.1">
    <property type="nucleotide sequence ID" value="NZ_VDFY01000162.1"/>
</dbReference>
<dbReference type="AlphaFoldDB" id="A0A5C4QR41"/>
<dbReference type="InterPro" id="IPR011576">
    <property type="entry name" value="Pyridox_Oxase_N"/>
</dbReference>
<dbReference type="InterPro" id="IPR052019">
    <property type="entry name" value="F420H2_bilvrd_red/Heme_oxyg"/>
</dbReference>
<reference evidence="3 4" key="1">
    <citation type="submission" date="2019-06" db="EMBL/GenBank/DDBJ databases">
        <title>Micromonospora ordensis sp. nov., isolated from deep marine sediment.</title>
        <authorList>
            <person name="Veyisoglu A."/>
            <person name="Carro L."/>
            <person name="Klenk H.-P."/>
            <person name="Sahin N."/>
        </authorList>
    </citation>
    <scope>NUCLEOTIDE SEQUENCE [LARGE SCALE GENOMIC DNA]</scope>
    <source>
        <strain evidence="3 4">S2509</strain>
    </source>
</reference>
<accession>A0A5C4QR41</accession>
<dbReference type="Proteomes" id="UP000306145">
    <property type="component" value="Unassembled WGS sequence"/>
</dbReference>
<dbReference type="PANTHER" id="PTHR35176:SF4">
    <property type="entry name" value="PYRIDOXAMINE 5'-PHOSPHATE OXIDASE-RELATED FMN-BINDING"/>
    <property type="match status" value="1"/>
</dbReference>
<dbReference type="GO" id="GO:0005829">
    <property type="term" value="C:cytosol"/>
    <property type="evidence" value="ECO:0007669"/>
    <property type="project" value="TreeGrafter"/>
</dbReference>
<evidence type="ECO:0000313" key="4">
    <source>
        <dbReference type="Proteomes" id="UP000306145"/>
    </source>
</evidence>
<comment type="caution">
    <text evidence="3">The sequence shown here is derived from an EMBL/GenBank/DDBJ whole genome shotgun (WGS) entry which is preliminary data.</text>
</comment>
<evidence type="ECO:0000259" key="2">
    <source>
        <dbReference type="Pfam" id="PF01243"/>
    </source>
</evidence>
<feature type="domain" description="Pyridoxamine 5'-phosphate oxidase N-terminal" evidence="2">
    <location>
        <begin position="26"/>
        <end position="153"/>
    </location>
</feature>